<feature type="domain" description="DYW" evidence="3">
    <location>
        <begin position="539"/>
        <end position="631"/>
    </location>
</feature>
<dbReference type="PROSITE" id="PS51375">
    <property type="entry name" value="PPR"/>
    <property type="match status" value="5"/>
</dbReference>
<protein>
    <recommendedName>
        <fullName evidence="3">DYW domain-containing protein</fullName>
    </recommendedName>
</protein>
<dbReference type="PANTHER" id="PTHR24015">
    <property type="entry name" value="OS07G0578800 PROTEIN-RELATED"/>
    <property type="match status" value="1"/>
</dbReference>
<accession>A0ABP0WI94</accession>
<feature type="repeat" description="PPR" evidence="2">
    <location>
        <begin position="223"/>
        <end position="257"/>
    </location>
</feature>
<dbReference type="PANTHER" id="PTHR24015:SF548">
    <property type="entry name" value="OS08G0340900 PROTEIN"/>
    <property type="match status" value="1"/>
</dbReference>
<evidence type="ECO:0000313" key="4">
    <source>
        <dbReference type="EMBL" id="CAK9265601.1"/>
    </source>
</evidence>
<dbReference type="Pfam" id="PF14432">
    <property type="entry name" value="DYW_deaminase"/>
    <property type="match status" value="1"/>
</dbReference>
<gene>
    <name evidence="4" type="ORF">CSSPJE1EN1_LOCUS11079</name>
</gene>
<evidence type="ECO:0000256" key="2">
    <source>
        <dbReference type="PROSITE-ProRule" id="PRU00708"/>
    </source>
</evidence>
<dbReference type="SUPFAM" id="SSF48452">
    <property type="entry name" value="TPR-like"/>
    <property type="match status" value="1"/>
</dbReference>
<sequence length="631" mass="70304">MQNVGALRRLGQCLRRCHLEMLSLGTPSYWDMCNVSNGRRHWNYLKKCNKKVCSQTLLLFVGVLNACASILALEEGRCVHQQIVEFGCNSDAFVGNGLVDMYAKCGSIEDAWRVFNKMPSRNVVTWNAMVLGHVKCGQGQKALELFQHMQQQGVQPNSVTFVGVLKACANVALIEEGRCVHQQIIQSGLESDVFVGSSFVDMYAKCGSIEDAGKVLKEMPSRDVVSWTAMVFGHVQCREGQKALELFQQMQQEGMRPNSVTFVGALNAYASGLALEEGRCVHQEVIQSGFKLDVFVGSSLMDMYAKCGSIDDAWRVFNKMPFQNVVTWSTILGGCAIHGHGKEALKYFEQMCGEGVQPNDITFICLLSACIHAGLVDEGMRFYASMVRDYMISPKLEHSTCIVDLLGRADHLPEAENMVMGMPLKPHVAPCVALLGACRIHGNVEMAECIAKQILEMEPDNAAGYVVLSNIYVAAGNRHLHENVEQQRTARGVKRQPGRTWIEVNNEVHTFVVDDQDHPLMIEIHAELQRLSGLMHDAGYVPSMKFVLHDVEVEEKAFHLCHHSEKLAIVFGLINTAPGSPLRIRKNLQVCEDCHTSTKFISKIVGRAINVRDTNCFHCFENGVCFCMEHW</sequence>
<feature type="repeat" description="PPR" evidence="2">
    <location>
        <begin position="324"/>
        <end position="358"/>
    </location>
</feature>
<feature type="repeat" description="PPR" evidence="2">
    <location>
        <begin position="122"/>
        <end position="156"/>
    </location>
</feature>
<dbReference type="Proteomes" id="UP001497444">
    <property type="component" value="Chromosome 17"/>
</dbReference>
<dbReference type="EMBL" id="OZ020112">
    <property type="protein sequence ID" value="CAK9265601.1"/>
    <property type="molecule type" value="Genomic_DNA"/>
</dbReference>
<dbReference type="Gene3D" id="1.25.40.10">
    <property type="entry name" value="Tetratricopeptide repeat domain"/>
    <property type="match status" value="3"/>
</dbReference>
<feature type="repeat" description="PPR" evidence="2">
    <location>
        <begin position="91"/>
        <end position="121"/>
    </location>
</feature>
<keyword evidence="5" id="KW-1185">Reference proteome</keyword>
<dbReference type="InterPro" id="IPR046848">
    <property type="entry name" value="E_motif"/>
</dbReference>
<dbReference type="NCBIfam" id="TIGR00756">
    <property type="entry name" value="PPR"/>
    <property type="match status" value="5"/>
</dbReference>
<evidence type="ECO:0000256" key="1">
    <source>
        <dbReference type="ARBA" id="ARBA00022737"/>
    </source>
</evidence>
<keyword evidence="1" id="KW-0677">Repeat</keyword>
<feature type="repeat" description="PPR" evidence="2">
    <location>
        <begin position="293"/>
        <end position="323"/>
    </location>
</feature>
<proteinExistence type="predicted"/>
<dbReference type="Pfam" id="PF13041">
    <property type="entry name" value="PPR_2"/>
    <property type="match status" value="3"/>
</dbReference>
<organism evidence="4 5">
    <name type="scientific">Sphagnum jensenii</name>
    <dbReference type="NCBI Taxonomy" id="128206"/>
    <lineage>
        <taxon>Eukaryota</taxon>
        <taxon>Viridiplantae</taxon>
        <taxon>Streptophyta</taxon>
        <taxon>Embryophyta</taxon>
        <taxon>Bryophyta</taxon>
        <taxon>Sphagnophytina</taxon>
        <taxon>Sphagnopsida</taxon>
        <taxon>Sphagnales</taxon>
        <taxon>Sphagnaceae</taxon>
        <taxon>Sphagnum</taxon>
    </lineage>
</organism>
<dbReference type="InterPro" id="IPR046960">
    <property type="entry name" value="PPR_At4g14850-like_plant"/>
</dbReference>
<name>A0ABP0WI94_9BRYO</name>
<dbReference type="InterPro" id="IPR002885">
    <property type="entry name" value="PPR_rpt"/>
</dbReference>
<reference evidence="4" key="1">
    <citation type="submission" date="2024-02" db="EMBL/GenBank/DDBJ databases">
        <authorList>
            <consortium name="ELIXIR-Norway"/>
            <consortium name="Elixir Norway"/>
        </authorList>
    </citation>
    <scope>NUCLEOTIDE SEQUENCE</scope>
</reference>
<evidence type="ECO:0000313" key="5">
    <source>
        <dbReference type="Proteomes" id="UP001497444"/>
    </source>
</evidence>
<dbReference type="Pfam" id="PF20431">
    <property type="entry name" value="E_motif"/>
    <property type="match status" value="1"/>
</dbReference>
<dbReference type="Pfam" id="PF01535">
    <property type="entry name" value="PPR"/>
    <property type="match status" value="1"/>
</dbReference>
<dbReference type="InterPro" id="IPR032867">
    <property type="entry name" value="DYW_dom"/>
</dbReference>
<evidence type="ECO:0000259" key="3">
    <source>
        <dbReference type="Pfam" id="PF14432"/>
    </source>
</evidence>
<dbReference type="InterPro" id="IPR011990">
    <property type="entry name" value="TPR-like_helical_dom_sf"/>
</dbReference>